<feature type="region of interest" description="Disordered" evidence="1">
    <location>
        <begin position="391"/>
        <end position="442"/>
    </location>
</feature>
<feature type="region of interest" description="Disordered" evidence="1">
    <location>
        <begin position="456"/>
        <end position="571"/>
    </location>
</feature>
<feature type="compositionally biased region" description="Low complexity" evidence="1">
    <location>
        <begin position="479"/>
        <end position="505"/>
    </location>
</feature>
<dbReference type="OMA" id="HARSFWK"/>
<feature type="compositionally biased region" description="Polar residues" evidence="1">
    <location>
        <begin position="398"/>
        <end position="438"/>
    </location>
</feature>
<feature type="compositionally biased region" description="Low complexity" evidence="1">
    <location>
        <begin position="40"/>
        <end position="50"/>
    </location>
</feature>
<evidence type="ECO:0000313" key="3">
    <source>
        <dbReference type="Proteomes" id="UP000596660"/>
    </source>
</evidence>
<dbReference type="Proteomes" id="UP000596660">
    <property type="component" value="Unplaced"/>
</dbReference>
<reference evidence="2" key="1">
    <citation type="journal article" date="2017" name="Nature">
        <title>The genome of Chenopodium quinoa.</title>
        <authorList>
            <person name="Jarvis D.E."/>
            <person name="Ho Y.S."/>
            <person name="Lightfoot D.J."/>
            <person name="Schmoeckel S.M."/>
            <person name="Li B."/>
            <person name="Borm T.J.A."/>
            <person name="Ohyanagi H."/>
            <person name="Mineta K."/>
            <person name="Michell C.T."/>
            <person name="Saber N."/>
            <person name="Kharbatia N.M."/>
            <person name="Rupper R.R."/>
            <person name="Sharp A.R."/>
            <person name="Dally N."/>
            <person name="Boughton B.A."/>
            <person name="Woo Y.H."/>
            <person name="Gao G."/>
            <person name="Schijlen E.G.W.M."/>
            <person name="Guo X."/>
            <person name="Momin A.A."/>
            <person name="Negrao S."/>
            <person name="Al-Babili S."/>
            <person name="Gehring C."/>
            <person name="Roessner U."/>
            <person name="Jung C."/>
            <person name="Murphy K."/>
            <person name="Arold S.T."/>
            <person name="Gojobori T."/>
            <person name="van der Linden C.G."/>
            <person name="van Loo E.N."/>
            <person name="Jellen E.N."/>
            <person name="Maughan P.J."/>
            <person name="Tester M."/>
        </authorList>
    </citation>
    <scope>NUCLEOTIDE SEQUENCE [LARGE SCALE GENOMIC DNA]</scope>
    <source>
        <strain evidence="2">cv. PI 614886</strain>
    </source>
</reference>
<dbReference type="Gramene" id="AUR62003591-RA">
    <property type="protein sequence ID" value="AUR62003591-RA:cds"/>
    <property type="gene ID" value="AUR62003591"/>
</dbReference>
<feature type="region of interest" description="Disordered" evidence="1">
    <location>
        <begin position="36"/>
        <end position="56"/>
    </location>
</feature>
<proteinExistence type="predicted"/>
<accession>A0A803KX33</accession>
<organism evidence="2 3">
    <name type="scientific">Chenopodium quinoa</name>
    <name type="common">Quinoa</name>
    <dbReference type="NCBI Taxonomy" id="63459"/>
    <lineage>
        <taxon>Eukaryota</taxon>
        <taxon>Viridiplantae</taxon>
        <taxon>Streptophyta</taxon>
        <taxon>Embryophyta</taxon>
        <taxon>Tracheophyta</taxon>
        <taxon>Spermatophyta</taxon>
        <taxon>Magnoliopsida</taxon>
        <taxon>eudicotyledons</taxon>
        <taxon>Gunneridae</taxon>
        <taxon>Pentapetalae</taxon>
        <taxon>Caryophyllales</taxon>
        <taxon>Chenopodiaceae</taxon>
        <taxon>Chenopodioideae</taxon>
        <taxon>Atripliceae</taxon>
        <taxon>Chenopodium</taxon>
    </lineage>
</organism>
<protein>
    <submittedName>
        <fullName evidence="2">Uncharacterized protein</fullName>
    </submittedName>
</protein>
<reference evidence="2" key="2">
    <citation type="submission" date="2021-03" db="UniProtKB">
        <authorList>
            <consortium name="EnsemblPlants"/>
        </authorList>
    </citation>
    <scope>IDENTIFICATION</scope>
</reference>
<feature type="compositionally biased region" description="Basic and acidic residues" evidence="1">
    <location>
        <begin position="512"/>
        <end position="526"/>
    </location>
</feature>
<keyword evidence="3" id="KW-1185">Reference proteome</keyword>
<evidence type="ECO:0000313" key="2">
    <source>
        <dbReference type="EnsemblPlants" id="AUR62003591-RA:cds"/>
    </source>
</evidence>
<feature type="region of interest" description="Disordered" evidence="1">
    <location>
        <begin position="631"/>
        <end position="655"/>
    </location>
</feature>
<evidence type="ECO:0000256" key="1">
    <source>
        <dbReference type="SAM" id="MobiDB-lite"/>
    </source>
</evidence>
<dbReference type="EnsemblPlants" id="AUR62003591-RA">
    <property type="protein sequence ID" value="AUR62003591-RA:cds"/>
    <property type="gene ID" value="AUR62003591"/>
</dbReference>
<dbReference type="AlphaFoldDB" id="A0A803KX33"/>
<sequence length="698" mass="77825">MVSESSIVGVLPSKQTLQHSPRLLQDKELTTRLSPQINFSTPSTPSSSHSEPQISRKRCRFCESQPSFHATNQINLGLSDENSSIKRDVPFVSWPQNFTFQSHEVNKFVQGSETKQPSFFVKNHHEFPRKTSPSGIGMNLNNAGLFPLDGNNKGSDEEEVDSSVDFSKAIEDAISRIESLIPSLQKLVKTDQSSNQKSVDDLVMPNISSSANPLRKEKDLVATNELRLTDNLAVFGENMFFNQGSPMVRKGNSPDLSQVKWSRNIDSVGHGDGMRQQMLYQNGDFDPMRGEIKCSNVTHRLVDKPSGWVSAQSDDRMNGVELVKNSNVQSISQVPGPMFKAVFGRPESLEGKLSRNESFSSHASKHVQGLSLMPHQSYCGEAIKREATLRPCTHVPSAGSTSSMRHNRTSNARPPHQKWSQSHTSGRIAQEMGQSSKMIRSRDSFNRNSLIRKSIKGPLHSKVAPHDQISEETSWNSCTSSGSTTQQSGSPSSLSGSYELSGSDSYDSDESEPLHEKVSHSTRMREQPGYTDIITSGYNDTSSYSNSRDDYSDAKSSSQMSSERDESDARHARSFWKRLGEMFHHTKNANHRQKLKSEKPRKSEVKTLVKRKQPGHFYALVSGLMKHMRHSKKPKQVKNGFKGLGSGRHGGKKKGKKLLWWPKIHGGRGRVKVPNKGKARLGNYRTKSFAAAKMILKK</sequence>
<name>A0A803KX33_CHEQI</name>
<feature type="compositionally biased region" description="Basic and acidic residues" evidence="1">
    <location>
        <begin position="562"/>
        <end position="571"/>
    </location>
</feature>